<dbReference type="EnsemblMetazoa" id="CJA20204.1">
    <property type="protein sequence ID" value="CJA20204.1"/>
    <property type="gene ID" value="WBGene00175776"/>
</dbReference>
<dbReference type="Gene3D" id="3.10.10.10">
    <property type="entry name" value="HIV Type 1 Reverse Transcriptase, subunit A, domain 1"/>
    <property type="match status" value="1"/>
</dbReference>
<keyword evidence="5" id="KW-0255">Endonuclease</keyword>
<evidence type="ECO:0000259" key="9">
    <source>
        <dbReference type="PROSITE" id="PS50994"/>
    </source>
</evidence>
<dbReference type="InterPro" id="IPR043502">
    <property type="entry name" value="DNA/RNA_pol_sf"/>
</dbReference>
<dbReference type="InterPro" id="IPR041373">
    <property type="entry name" value="RT_RNaseH"/>
</dbReference>
<evidence type="ECO:0000313" key="10">
    <source>
        <dbReference type="EnsemblMetazoa" id="CJA20204.1"/>
    </source>
</evidence>
<dbReference type="Gene3D" id="3.30.420.10">
    <property type="entry name" value="Ribonuclease H-like superfamily/Ribonuclease H"/>
    <property type="match status" value="1"/>
</dbReference>
<evidence type="ECO:0000259" key="8">
    <source>
        <dbReference type="PROSITE" id="PS50878"/>
    </source>
</evidence>
<keyword evidence="2" id="KW-0808">Transferase</keyword>
<evidence type="ECO:0000256" key="1">
    <source>
        <dbReference type="ARBA" id="ARBA00012493"/>
    </source>
</evidence>
<dbReference type="InterPro" id="IPR036397">
    <property type="entry name" value="RNaseH_sf"/>
</dbReference>
<dbReference type="FunFam" id="3.30.70.270:FF:000020">
    <property type="entry name" value="Transposon Tf2-6 polyprotein-like Protein"/>
    <property type="match status" value="1"/>
</dbReference>
<dbReference type="CDD" id="cd09274">
    <property type="entry name" value="RNase_HI_RT_Ty3"/>
    <property type="match status" value="1"/>
</dbReference>
<evidence type="ECO:0000256" key="3">
    <source>
        <dbReference type="ARBA" id="ARBA00022695"/>
    </source>
</evidence>
<dbReference type="GO" id="GO:0042575">
    <property type="term" value="C:DNA polymerase complex"/>
    <property type="evidence" value="ECO:0007669"/>
    <property type="project" value="UniProtKB-ARBA"/>
</dbReference>
<accession>A0A8R1IBW2</accession>
<dbReference type="InterPro" id="IPR000477">
    <property type="entry name" value="RT_dom"/>
</dbReference>
<evidence type="ECO:0000313" key="11">
    <source>
        <dbReference type="Proteomes" id="UP000005237"/>
    </source>
</evidence>
<dbReference type="Pfam" id="PF00078">
    <property type="entry name" value="RVT_1"/>
    <property type="match status" value="1"/>
</dbReference>
<keyword evidence="6" id="KW-0378">Hydrolase</keyword>
<organism evidence="10 11">
    <name type="scientific">Caenorhabditis japonica</name>
    <dbReference type="NCBI Taxonomy" id="281687"/>
    <lineage>
        <taxon>Eukaryota</taxon>
        <taxon>Metazoa</taxon>
        <taxon>Ecdysozoa</taxon>
        <taxon>Nematoda</taxon>
        <taxon>Chromadorea</taxon>
        <taxon>Rhabditida</taxon>
        <taxon>Rhabditina</taxon>
        <taxon>Rhabditomorpha</taxon>
        <taxon>Rhabditoidea</taxon>
        <taxon>Rhabditidae</taxon>
        <taxon>Peloderinae</taxon>
        <taxon>Caenorhabditis</taxon>
    </lineage>
</organism>
<keyword evidence="11" id="KW-1185">Reference proteome</keyword>
<dbReference type="AlphaFoldDB" id="A0A8R1IBW2"/>
<dbReference type="Proteomes" id="UP000005237">
    <property type="component" value="Unassembled WGS sequence"/>
</dbReference>
<dbReference type="GO" id="GO:0003676">
    <property type="term" value="F:nucleic acid binding"/>
    <property type="evidence" value="ECO:0007669"/>
    <property type="project" value="InterPro"/>
</dbReference>
<dbReference type="EC" id="2.7.7.49" evidence="1"/>
<dbReference type="Pfam" id="PF00665">
    <property type="entry name" value="rve"/>
    <property type="match status" value="1"/>
</dbReference>
<dbReference type="GO" id="GO:0015074">
    <property type="term" value="P:DNA integration"/>
    <property type="evidence" value="ECO:0007669"/>
    <property type="project" value="InterPro"/>
</dbReference>
<dbReference type="InterPro" id="IPR050951">
    <property type="entry name" value="Retrovirus_Pol_polyprotein"/>
</dbReference>
<proteinExistence type="predicted"/>
<dbReference type="Pfam" id="PF17917">
    <property type="entry name" value="RT_RNaseH"/>
    <property type="match status" value="1"/>
</dbReference>
<reference evidence="11" key="1">
    <citation type="submission" date="2010-08" db="EMBL/GenBank/DDBJ databases">
        <authorList>
            <consortium name="Caenorhabditis japonica Sequencing Consortium"/>
            <person name="Wilson R.K."/>
        </authorList>
    </citation>
    <scope>NUCLEOTIDE SEQUENCE [LARGE SCALE GENOMIC DNA]</scope>
    <source>
        <strain evidence="11">DF5081</strain>
    </source>
</reference>
<evidence type="ECO:0000256" key="6">
    <source>
        <dbReference type="ARBA" id="ARBA00022801"/>
    </source>
</evidence>
<dbReference type="InterPro" id="IPR043128">
    <property type="entry name" value="Rev_trsase/Diguanyl_cyclase"/>
</dbReference>
<evidence type="ECO:0000256" key="4">
    <source>
        <dbReference type="ARBA" id="ARBA00022722"/>
    </source>
</evidence>
<evidence type="ECO:0000256" key="7">
    <source>
        <dbReference type="ARBA" id="ARBA00022918"/>
    </source>
</evidence>
<dbReference type="SUPFAM" id="SSF56672">
    <property type="entry name" value="DNA/RNA polymerases"/>
    <property type="match status" value="1"/>
</dbReference>
<protein>
    <recommendedName>
        <fullName evidence="1">RNA-directed DNA polymerase</fullName>
        <ecNumber evidence="1">2.7.7.49</ecNumber>
    </recommendedName>
</protein>
<dbReference type="CDD" id="cd01647">
    <property type="entry name" value="RT_LTR"/>
    <property type="match status" value="1"/>
</dbReference>
<dbReference type="InterPro" id="IPR012337">
    <property type="entry name" value="RNaseH-like_sf"/>
</dbReference>
<evidence type="ECO:0000256" key="5">
    <source>
        <dbReference type="ARBA" id="ARBA00022759"/>
    </source>
</evidence>
<name>A0A8R1IBW2_CAEJA</name>
<keyword evidence="3" id="KW-0548">Nucleotidyltransferase</keyword>
<keyword evidence="7" id="KW-0695">RNA-directed DNA polymerase</keyword>
<feature type="domain" description="Integrase catalytic" evidence="9">
    <location>
        <begin position="417"/>
        <end position="588"/>
    </location>
</feature>
<keyword evidence="4" id="KW-0540">Nuclease</keyword>
<dbReference type="PANTHER" id="PTHR37984">
    <property type="entry name" value="PROTEIN CBG26694"/>
    <property type="match status" value="1"/>
</dbReference>
<feature type="domain" description="Reverse transcriptase" evidence="8">
    <location>
        <begin position="1"/>
        <end position="146"/>
    </location>
</feature>
<dbReference type="GO" id="GO:0003964">
    <property type="term" value="F:RNA-directed DNA polymerase activity"/>
    <property type="evidence" value="ECO:0007669"/>
    <property type="project" value="UniProtKB-EC"/>
</dbReference>
<dbReference type="SUPFAM" id="SSF53098">
    <property type="entry name" value="Ribonuclease H-like"/>
    <property type="match status" value="1"/>
</dbReference>
<dbReference type="PROSITE" id="PS50994">
    <property type="entry name" value="INTEGRASE"/>
    <property type="match status" value="1"/>
</dbReference>
<sequence length="714" mass="81706">MGLNAVTEPVQSVIPNIQEILDLCGGQEYYTSLDFQAGFHQILVEPDHSARTAFACFLGAFEYLRMPMGLKGAPGTFQRCMNELIKDVQARIFVYIDDLIITSRSAAEHLQDIDEVLGRIEDIGMKLKAEKLKFAVKEIRFLGFLVSKDGIRADPEKTKAVAEFPRPKTVKDVRAFLGMASFYRRFVENFSKIAIPLCELTKKDVAFNWTMEREKAFQQLKDALISDQVLAAPKLGKPFVFEGDSSGLGVGAVLSQFQDKEEKDLKVIVYASRTYNIHERNYVAIELEALGLVFAVHNFRPFIDGARTTVITDHSPLKALLHRKDLTGRLARFQIAIQGYDIHIVYRPGKQNTVCDTFSRYHPEMVNTLNRLLNIDFAKIREKQTNDERILESRKFIRSHLVQNDIVFTKGEKDEWVIFLPHNSAYGQELAKMIHESIFEGAHLGRDKTESRVRSIACWKGMTRAIQKVVEQCQDRVVSRFGPPKQLVTDRGTNFTSKKFKEVLETLNIDHSMSTAYHHEANGQVERANQTIEQMLRQCKDDEEWDTELQTLLHAYNTAQNATTGVSPHMVMHGQDARSPLRNILSPRETTIQPRDHVEKLKKKTGKLYDECAKRIEKRTIAQQVKHDEKNLINNPEINIGDRIWIRRAQRNKIGAQFEGPYEVKEVQDPNIIVKLSGGPRTRGNQERTRIAHTNRCKLHIEGINPTEENNRLQ</sequence>
<dbReference type="InterPro" id="IPR001584">
    <property type="entry name" value="Integrase_cat-core"/>
</dbReference>
<dbReference type="PROSITE" id="PS50878">
    <property type="entry name" value="RT_POL"/>
    <property type="match status" value="1"/>
</dbReference>
<dbReference type="Gene3D" id="3.30.70.270">
    <property type="match status" value="2"/>
</dbReference>
<reference evidence="10" key="2">
    <citation type="submission" date="2022-06" db="UniProtKB">
        <authorList>
            <consortium name="EnsemblMetazoa"/>
        </authorList>
    </citation>
    <scope>IDENTIFICATION</scope>
    <source>
        <strain evidence="10">DF5081</strain>
    </source>
</reference>
<dbReference type="PANTHER" id="PTHR37984:SF5">
    <property type="entry name" value="PROTEIN NYNRIN-LIKE"/>
    <property type="match status" value="1"/>
</dbReference>
<evidence type="ECO:0000256" key="2">
    <source>
        <dbReference type="ARBA" id="ARBA00022679"/>
    </source>
</evidence>